<sequence length="567" mass="66787">MAIWKTYRIADAVAEIDEEKFVLPVIQRSLVWTEDKMELLFDTLLKGDSFGGVMVIEEEKDTKPLFNYRPFTKNGNFILSRQIDSLKQSQFFVIDGQQRLQTFYIGLKGTINGKSLYFDLFSDFNSEYEFKFEKDENKLPNLSKENIDRKIQEHFWYPVKELLRRLKDTNEEDQVAEEIINKNSITDDKQKLHITKNIKAFYKNVITAETLGLSKVFINKSLPETENRQRIVELFRRLNDGGTKLSSFDLVASILKGFSWEMEGFLEEMLLTYHDVGLTQDNLIKLIFLLQNNYNKEMASLEATDADFAILKRNRIKATIKALKDFLVYSETYEYYKEGNRSFIPLFFISYHLYHKEVDDKSLETYFSNYETGNTDFPLMKRWLYHSLINGVFRSRGAGWIPYKTGIKKILEEIKKYRNNNFPLNELFQVYINHPITFTTEYSSHNLDQLDDSFVYYLMYDRKRTIRTNDVDHIMPRSILETKGYDWNKINSIKNFQLLDYKTNRGTKNGNPFASWINDPSNVKDKASYIAIHLIPKEETLWTEDNFVGFVEERAKLILGKLASYAS</sequence>
<dbReference type="PANTHER" id="PTHR37292">
    <property type="entry name" value="VNG6097C"/>
    <property type="match status" value="1"/>
</dbReference>
<dbReference type="Proteomes" id="UP000244110">
    <property type="component" value="Unassembled WGS sequence"/>
</dbReference>
<evidence type="ECO:0000259" key="1">
    <source>
        <dbReference type="Pfam" id="PF03235"/>
    </source>
</evidence>
<dbReference type="AlphaFoldDB" id="A0A2T5IUT4"/>
<protein>
    <submittedName>
        <fullName evidence="2">Uncharacterized protein DUF262</fullName>
    </submittedName>
</protein>
<comment type="caution">
    <text evidence="2">The sequence shown here is derived from an EMBL/GenBank/DDBJ whole genome shotgun (WGS) entry which is preliminary data.</text>
</comment>
<dbReference type="Pfam" id="PF03235">
    <property type="entry name" value="GmrSD_N"/>
    <property type="match status" value="1"/>
</dbReference>
<gene>
    <name evidence="2" type="ORF">C8R28_100493</name>
</gene>
<dbReference type="PANTHER" id="PTHR37292:SF2">
    <property type="entry name" value="DUF262 DOMAIN-CONTAINING PROTEIN"/>
    <property type="match status" value="1"/>
</dbReference>
<organism evidence="2 3">
    <name type="scientific">Nitrosomonas ureae</name>
    <dbReference type="NCBI Taxonomy" id="44577"/>
    <lineage>
        <taxon>Bacteria</taxon>
        <taxon>Pseudomonadati</taxon>
        <taxon>Pseudomonadota</taxon>
        <taxon>Betaproteobacteria</taxon>
        <taxon>Nitrosomonadales</taxon>
        <taxon>Nitrosomonadaceae</taxon>
        <taxon>Nitrosomonas</taxon>
    </lineage>
</organism>
<proteinExistence type="predicted"/>
<evidence type="ECO:0000313" key="2">
    <source>
        <dbReference type="EMBL" id="PTQ87648.1"/>
    </source>
</evidence>
<reference evidence="2 3" key="1">
    <citation type="submission" date="2018-04" db="EMBL/GenBank/DDBJ databases">
        <title>Active sludge and wastewater microbial communities from Klosterneuburg, Austria.</title>
        <authorList>
            <person name="Wagner M."/>
        </authorList>
    </citation>
    <scope>NUCLEOTIDE SEQUENCE [LARGE SCALE GENOMIC DNA]</scope>
    <source>
        <strain evidence="2 3">Nm4</strain>
    </source>
</reference>
<feature type="domain" description="GmrSD restriction endonucleases N-terminal" evidence="1">
    <location>
        <begin position="14"/>
        <end position="255"/>
    </location>
</feature>
<evidence type="ECO:0000313" key="3">
    <source>
        <dbReference type="Proteomes" id="UP000244110"/>
    </source>
</evidence>
<name>A0A2T5IUT4_9PROT</name>
<dbReference type="EMBL" id="QAOL01000004">
    <property type="protein sequence ID" value="PTQ87648.1"/>
    <property type="molecule type" value="Genomic_DNA"/>
</dbReference>
<accession>A0A2T5IUT4</accession>
<dbReference type="InterPro" id="IPR004919">
    <property type="entry name" value="GmrSD_N"/>
</dbReference>
<dbReference type="RefSeq" id="WP_107786167.1">
    <property type="nucleotide sequence ID" value="NZ_QAOL01000004.1"/>
</dbReference>